<accession>A0A2P2QCA3</accession>
<proteinExistence type="predicted"/>
<sequence>MTRKYSYSQHQLDLRSELCHCCIVVV</sequence>
<dbReference type="EMBL" id="GGEC01084063">
    <property type="protein sequence ID" value="MBX64547.1"/>
    <property type="molecule type" value="Transcribed_RNA"/>
</dbReference>
<organism evidence="1">
    <name type="scientific">Rhizophora mucronata</name>
    <name type="common">Asiatic mangrove</name>
    <dbReference type="NCBI Taxonomy" id="61149"/>
    <lineage>
        <taxon>Eukaryota</taxon>
        <taxon>Viridiplantae</taxon>
        <taxon>Streptophyta</taxon>
        <taxon>Embryophyta</taxon>
        <taxon>Tracheophyta</taxon>
        <taxon>Spermatophyta</taxon>
        <taxon>Magnoliopsida</taxon>
        <taxon>eudicotyledons</taxon>
        <taxon>Gunneridae</taxon>
        <taxon>Pentapetalae</taxon>
        <taxon>rosids</taxon>
        <taxon>fabids</taxon>
        <taxon>Malpighiales</taxon>
        <taxon>Rhizophoraceae</taxon>
        <taxon>Rhizophora</taxon>
    </lineage>
</organism>
<evidence type="ECO:0000313" key="1">
    <source>
        <dbReference type="EMBL" id="MBX64547.1"/>
    </source>
</evidence>
<protein>
    <submittedName>
        <fullName evidence="1">Uncharacterized protein</fullName>
    </submittedName>
</protein>
<reference evidence="1" key="1">
    <citation type="submission" date="2018-02" db="EMBL/GenBank/DDBJ databases">
        <title>Rhizophora mucronata_Transcriptome.</title>
        <authorList>
            <person name="Meera S.P."/>
            <person name="Sreeshan A."/>
            <person name="Augustine A."/>
        </authorList>
    </citation>
    <scope>NUCLEOTIDE SEQUENCE</scope>
    <source>
        <tissue evidence="1">Leaf</tissue>
    </source>
</reference>
<dbReference type="AlphaFoldDB" id="A0A2P2QCA3"/>
<name>A0A2P2QCA3_RHIMU</name>